<dbReference type="InterPro" id="IPR051987">
    <property type="entry name" value="Sigma-2_receptor-like"/>
</dbReference>
<sequence length="202" mass="22939">MADNHGGMPAFFRWLFFWYFVTHIPITLFIDAQSISSMYHPPAFTNLLRWYTETYGDFLMANPPPWFQAVVACELVMQLPFFFVAAYGFWTQQNWLRLPCIVYGSHVATTLVPILDAFARAPHLSLDKKMTLIGIYSPYLLVPVMLVVIMWRNERPFGMGLPRGHPKGGDVSKCPFASMMGLAAAEGLEGPAQDNAVRKKER</sequence>
<keyword evidence="9" id="KW-1185">Reference proteome</keyword>
<reference evidence="8 9" key="1">
    <citation type="submission" date="2019-01" db="EMBL/GenBank/DDBJ databases">
        <title>Nuclear Genome Assembly of the Microalgal Biofuel strain Nannochloropsis salina CCMP1776.</title>
        <authorList>
            <person name="Hovde B."/>
        </authorList>
    </citation>
    <scope>NUCLEOTIDE SEQUENCE [LARGE SCALE GENOMIC DNA]</scope>
    <source>
        <strain evidence="8 9">CCMP1776</strain>
    </source>
</reference>
<evidence type="ECO:0000259" key="7">
    <source>
        <dbReference type="PROSITE" id="PS51751"/>
    </source>
</evidence>
<proteinExistence type="predicted"/>
<evidence type="ECO:0000313" key="8">
    <source>
        <dbReference type="EMBL" id="TFJ85810.1"/>
    </source>
</evidence>
<dbReference type="GO" id="GO:0005783">
    <property type="term" value="C:endoplasmic reticulum"/>
    <property type="evidence" value="ECO:0007669"/>
    <property type="project" value="TreeGrafter"/>
</dbReference>
<keyword evidence="2 5" id="KW-0812">Transmembrane</keyword>
<name>A0A4D9D300_9STRA</name>
<evidence type="ECO:0000256" key="1">
    <source>
        <dbReference type="ARBA" id="ARBA00004141"/>
    </source>
</evidence>
<dbReference type="EMBL" id="SDOX01000010">
    <property type="protein sequence ID" value="TFJ85810.1"/>
    <property type="molecule type" value="Genomic_DNA"/>
</dbReference>
<protein>
    <recommendedName>
        <fullName evidence="7">EXPERA domain-containing protein</fullName>
    </recommendedName>
</protein>
<keyword evidence="4 5" id="KW-0472">Membrane</keyword>
<feature type="domain" description="EXPERA" evidence="7">
    <location>
        <begin position="12"/>
        <end position="147"/>
    </location>
</feature>
<evidence type="ECO:0000256" key="4">
    <source>
        <dbReference type="ARBA" id="ARBA00023136"/>
    </source>
</evidence>
<dbReference type="PANTHER" id="PTHR31204:SF1">
    <property type="entry name" value="SIGMA INTRACELLULAR RECEPTOR 2"/>
    <property type="match status" value="1"/>
</dbReference>
<organism evidence="8 9">
    <name type="scientific">Nannochloropsis salina CCMP1776</name>
    <dbReference type="NCBI Taxonomy" id="1027361"/>
    <lineage>
        <taxon>Eukaryota</taxon>
        <taxon>Sar</taxon>
        <taxon>Stramenopiles</taxon>
        <taxon>Ochrophyta</taxon>
        <taxon>Eustigmatophyceae</taxon>
        <taxon>Eustigmatales</taxon>
        <taxon>Monodopsidaceae</taxon>
        <taxon>Microchloropsis</taxon>
        <taxon>Microchloropsis salina</taxon>
    </lineage>
</organism>
<dbReference type="InterPro" id="IPR033118">
    <property type="entry name" value="EXPERA"/>
</dbReference>
<feature type="transmembrane region" description="Helical" evidence="6">
    <location>
        <begin position="101"/>
        <end position="119"/>
    </location>
</feature>
<feature type="transmembrane region" description="Helical" evidence="6">
    <location>
        <begin position="131"/>
        <end position="151"/>
    </location>
</feature>
<dbReference type="Proteomes" id="UP000355283">
    <property type="component" value="Unassembled WGS sequence"/>
</dbReference>
<dbReference type="PANTHER" id="PTHR31204">
    <property type="entry name" value="SIGMA INTRACELLULAR RECEPTOR 2"/>
    <property type="match status" value="1"/>
</dbReference>
<comment type="subcellular location">
    <subcellularLocation>
        <location evidence="1">Membrane</location>
        <topology evidence="1">Multi-pass membrane protein</topology>
    </subcellularLocation>
</comment>
<evidence type="ECO:0000313" key="9">
    <source>
        <dbReference type="Proteomes" id="UP000355283"/>
    </source>
</evidence>
<gene>
    <name evidence="8" type="ORF">NSK_002630</name>
</gene>
<evidence type="ECO:0000256" key="3">
    <source>
        <dbReference type="ARBA" id="ARBA00022989"/>
    </source>
</evidence>
<dbReference type="OrthoDB" id="433124at2759"/>
<dbReference type="GO" id="GO:0016020">
    <property type="term" value="C:membrane"/>
    <property type="evidence" value="ECO:0007669"/>
    <property type="project" value="UniProtKB-SubCell"/>
</dbReference>
<feature type="transmembrane region" description="Helical" evidence="6">
    <location>
        <begin position="66"/>
        <end position="89"/>
    </location>
</feature>
<dbReference type="PROSITE" id="PS51751">
    <property type="entry name" value="EXPERA"/>
    <property type="match status" value="1"/>
</dbReference>
<keyword evidence="3 5" id="KW-1133">Transmembrane helix</keyword>
<dbReference type="Pfam" id="PF05241">
    <property type="entry name" value="EBP"/>
    <property type="match status" value="1"/>
</dbReference>
<evidence type="ECO:0000256" key="6">
    <source>
        <dbReference type="SAM" id="Phobius"/>
    </source>
</evidence>
<comment type="caution">
    <text evidence="8">The sequence shown here is derived from an EMBL/GenBank/DDBJ whole genome shotgun (WGS) entry which is preliminary data.</text>
</comment>
<evidence type="ECO:0000256" key="5">
    <source>
        <dbReference type="PROSITE-ProRule" id="PRU01087"/>
    </source>
</evidence>
<evidence type="ECO:0000256" key="2">
    <source>
        <dbReference type="ARBA" id="ARBA00022692"/>
    </source>
</evidence>
<accession>A0A4D9D300</accession>
<feature type="transmembrane region" description="Helical" evidence="6">
    <location>
        <begin position="12"/>
        <end position="30"/>
    </location>
</feature>
<dbReference type="AlphaFoldDB" id="A0A4D9D300"/>